<evidence type="ECO:0000313" key="2">
    <source>
        <dbReference type="EMBL" id="EDM81442.1"/>
    </source>
</evidence>
<accession>A6FY63</accession>
<keyword evidence="1" id="KW-0472">Membrane</keyword>
<feature type="transmembrane region" description="Helical" evidence="1">
    <location>
        <begin position="359"/>
        <end position="378"/>
    </location>
</feature>
<dbReference type="RefSeq" id="WP_006969412.1">
    <property type="nucleotide sequence ID" value="NZ_ABCS01000003.1"/>
</dbReference>
<dbReference type="STRING" id="391625.PPSIR1_39665"/>
<comment type="caution">
    <text evidence="2">The sequence shown here is derived from an EMBL/GenBank/DDBJ whole genome shotgun (WGS) entry which is preliminary data.</text>
</comment>
<evidence type="ECO:0008006" key="4">
    <source>
        <dbReference type="Google" id="ProtNLM"/>
    </source>
</evidence>
<keyword evidence="1" id="KW-1133">Transmembrane helix</keyword>
<feature type="transmembrane region" description="Helical" evidence="1">
    <location>
        <begin position="296"/>
        <end position="316"/>
    </location>
</feature>
<evidence type="ECO:0000256" key="1">
    <source>
        <dbReference type="SAM" id="Phobius"/>
    </source>
</evidence>
<evidence type="ECO:0000313" key="3">
    <source>
        <dbReference type="Proteomes" id="UP000005801"/>
    </source>
</evidence>
<feature type="transmembrane region" description="Helical" evidence="1">
    <location>
        <begin position="209"/>
        <end position="233"/>
    </location>
</feature>
<dbReference type="Proteomes" id="UP000005801">
    <property type="component" value="Unassembled WGS sequence"/>
</dbReference>
<sequence length="606" mass="64599">MESSDTSNAKPAGLVGVLSRWSVVWGITALFVVAGLALGLGGRALHDEGVLTWHYASILAAEPVAGLFFQKLRPVLALVYAPVALLGFRAFVVFHVLVAAAAIPLSAATAAKLGQRHVAVPALVLATSPLLLMTAAGGHSNADLVTGLLLGLFLIHVRDRPVAGGAVLGALLLVRSEVAPMLAVIAAGELALAWRAADSPSREARLGALKTGLVPGLAMAIVPVVYVLLGVLYHRDLLWALHYPPTLTAPADSTWVESGDLPRRLVESGEALLALSPAWGLALLLRPRELVVRERWIGLGVAVCVVLLRGLPMIGLFNFDTSPRYLMVALPGLALILGRQLEGFGRHAGSDDGDGTRPVAWGGVVSLLLLGLLAALAFDTLQLRTERGAAPPLLAFVGVWALCLALSFLRPRVRPMAVTVTWVVAGLSAAPLLGPGTGLVVPRRTLDGIATWWVESGAHADGLPVITNFPLTRPWLEHEGLLDDPDRVQLMLQHDMVHELDALLDAEVGQDEAILRALDSHFYGRPILGRERDGSEVGEGRHPRDWSEGSVVIFVDDERLDRTIDLELWHRHLDIEVQQSSGGNAGLLIGRIVHWPRPPAEEGSGD</sequence>
<keyword evidence="3" id="KW-1185">Reference proteome</keyword>
<feature type="transmembrane region" description="Helical" evidence="1">
    <location>
        <begin position="142"/>
        <end position="158"/>
    </location>
</feature>
<proteinExistence type="predicted"/>
<reference evidence="2 3" key="1">
    <citation type="submission" date="2007-06" db="EMBL/GenBank/DDBJ databases">
        <authorList>
            <person name="Shimkets L."/>
            <person name="Ferriera S."/>
            <person name="Johnson J."/>
            <person name="Kravitz S."/>
            <person name="Beeson K."/>
            <person name="Sutton G."/>
            <person name="Rogers Y.-H."/>
            <person name="Friedman R."/>
            <person name="Frazier M."/>
            <person name="Venter J.C."/>
        </authorList>
    </citation>
    <scope>NUCLEOTIDE SEQUENCE [LARGE SCALE GENOMIC DNA]</scope>
    <source>
        <strain evidence="2 3">SIR-1</strain>
    </source>
</reference>
<name>A6FY63_9BACT</name>
<dbReference type="AlphaFoldDB" id="A6FY63"/>
<feature type="transmembrane region" description="Helical" evidence="1">
    <location>
        <begin position="21"/>
        <end position="40"/>
    </location>
</feature>
<organism evidence="2 3">
    <name type="scientific">Plesiocystis pacifica SIR-1</name>
    <dbReference type="NCBI Taxonomy" id="391625"/>
    <lineage>
        <taxon>Bacteria</taxon>
        <taxon>Pseudomonadati</taxon>
        <taxon>Myxococcota</taxon>
        <taxon>Polyangia</taxon>
        <taxon>Nannocystales</taxon>
        <taxon>Nannocystaceae</taxon>
        <taxon>Plesiocystis</taxon>
    </lineage>
</organism>
<gene>
    <name evidence="2" type="ORF">PPSIR1_39665</name>
</gene>
<feature type="transmembrane region" description="Helical" evidence="1">
    <location>
        <begin position="52"/>
        <end position="69"/>
    </location>
</feature>
<feature type="transmembrane region" description="Helical" evidence="1">
    <location>
        <begin position="416"/>
        <end position="434"/>
    </location>
</feature>
<feature type="transmembrane region" description="Helical" evidence="1">
    <location>
        <begin position="390"/>
        <end position="409"/>
    </location>
</feature>
<dbReference type="EMBL" id="ABCS01000003">
    <property type="protein sequence ID" value="EDM81442.1"/>
    <property type="molecule type" value="Genomic_DNA"/>
</dbReference>
<keyword evidence="1" id="KW-0812">Transmembrane</keyword>
<protein>
    <recommendedName>
        <fullName evidence="4">Glycosyltransferase RgtA/B/C/D-like domain-containing protein</fullName>
    </recommendedName>
</protein>
<feature type="transmembrane region" description="Helical" evidence="1">
    <location>
        <begin position="76"/>
        <end position="98"/>
    </location>
</feature>